<dbReference type="OrthoDB" id="9451547at2759"/>
<evidence type="ECO:0000256" key="1">
    <source>
        <dbReference type="SAM" id="MobiDB-lite"/>
    </source>
</evidence>
<dbReference type="RefSeq" id="XP_024743484.1">
    <property type="nucleotide sequence ID" value="XM_024870391.1"/>
</dbReference>
<dbReference type="STRING" id="1095630.A0A2J6TU88"/>
<dbReference type="Proteomes" id="UP000235371">
    <property type="component" value="Unassembled WGS sequence"/>
</dbReference>
<organism evidence="2 3">
    <name type="scientific">Hyaloscypha bicolor E</name>
    <dbReference type="NCBI Taxonomy" id="1095630"/>
    <lineage>
        <taxon>Eukaryota</taxon>
        <taxon>Fungi</taxon>
        <taxon>Dikarya</taxon>
        <taxon>Ascomycota</taxon>
        <taxon>Pezizomycotina</taxon>
        <taxon>Leotiomycetes</taxon>
        <taxon>Helotiales</taxon>
        <taxon>Hyaloscyphaceae</taxon>
        <taxon>Hyaloscypha</taxon>
        <taxon>Hyaloscypha bicolor</taxon>
    </lineage>
</organism>
<reference evidence="2 3" key="1">
    <citation type="submission" date="2016-04" db="EMBL/GenBank/DDBJ databases">
        <title>A degradative enzymes factory behind the ericoid mycorrhizal symbiosis.</title>
        <authorList>
            <consortium name="DOE Joint Genome Institute"/>
            <person name="Martino E."/>
            <person name="Morin E."/>
            <person name="Grelet G."/>
            <person name="Kuo A."/>
            <person name="Kohler A."/>
            <person name="Daghino S."/>
            <person name="Barry K."/>
            <person name="Choi C."/>
            <person name="Cichocki N."/>
            <person name="Clum A."/>
            <person name="Copeland A."/>
            <person name="Hainaut M."/>
            <person name="Haridas S."/>
            <person name="Labutti K."/>
            <person name="Lindquist E."/>
            <person name="Lipzen A."/>
            <person name="Khouja H.-R."/>
            <person name="Murat C."/>
            <person name="Ohm R."/>
            <person name="Olson A."/>
            <person name="Spatafora J."/>
            <person name="Veneault-Fourrey C."/>
            <person name="Henrissat B."/>
            <person name="Grigoriev I."/>
            <person name="Martin F."/>
            <person name="Perotto S."/>
        </authorList>
    </citation>
    <scope>NUCLEOTIDE SEQUENCE [LARGE SCALE GENOMIC DNA]</scope>
    <source>
        <strain evidence="2 3">E</strain>
    </source>
</reference>
<sequence length="366" mass="40715">MHTSGSLGLPRRSSRSYIFKTTVRPQSSFGLPYFRDPQTCTVVYFTRHTISLLATKMSILLLSMFLLRSRLTAAAPLQNYTSSSNETAPTWVSAPSGRGTWDILGSCLSTLGLCVWKSLHLNVPAMDESDWTKYLRKAKWVVIALLAPEAVVFAGFEQWVVARSFLKELQHLYEKNSHGKELARGFPKDKFDMEYAMYAVMGGFIVEIGHLHNKLKFATLNPNGILLLAKEGKFVSPYPGSISSKSQMDILTKAFVCCQALSFLGQVIEPKVAHLTISLLELNTAVHIVGTVVMYAFWIRKPYNIQDPTLVALDDQPDLLAFIVTSSQWPQSSGFETAKPTRRRDRIPCRILGSADPPPSPGLAVQ</sequence>
<gene>
    <name evidence="2" type="ORF">K444DRAFT_121557</name>
</gene>
<evidence type="ECO:0000313" key="3">
    <source>
        <dbReference type="Proteomes" id="UP000235371"/>
    </source>
</evidence>
<protein>
    <submittedName>
        <fullName evidence="2">Uncharacterized protein</fullName>
    </submittedName>
</protein>
<evidence type="ECO:0000313" key="2">
    <source>
        <dbReference type="EMBL" id="PMD66580.1"/>
    </source>
</evidence>
<dbReference type="PANTHER" id="PTHR35043">
    <property type="entry name" value="TRANSCRIPTION FACTOR DOMAIN-CONTAINING PROTEIN"/>
    <property type="match status" value="1"/>
</dbReference>
<dbReference type="PANTHER" id="PTHR35043:SF7">
    <property type="entry name" value="TRANSCRIPTION FACTOR DOMAIN-CONTAINING PROTEIN"/>
    <property type="match status" value="1"/>
</dbReference>
<dbReference type="EMBL" id="KZ613743">
    <property type="protein sequence ID" value="PMD66580.1"/>
    <property type="molecule type" value="Genomic_DNA"/>
</dbReference>
<feature type="region of interest" description="Disordered" evidence="1">
    <location>
        <begin position="332"/>
        <end position="366"/>
    </location>
</feature>
<name>A0A2J6TU88_9HELO</name>
<feature type="compositionally biased region" description="Pro residues" evidence="1">
    <location>
        <begin position="356"/>
        <end position="366"/>
    </location>
</feature>
<accession>A0A2J6TU88</accession>
<dbReference type="AlphaFoldDB" id="A0A2J6TU88"/>
<keyword evidence="3" id="KW-1185">Reference proteome</keyword>
<dbReference type="InParanoid" id="A0A2J6TU88"/>
<proteinExistence type="predicted"/>
<dbReference type="GeneID" id="36578473"/>